<keyword evidence="2" id="KW-1185">Reference proteome</keyword>
<comment type="caution">
    <text evidence="1">The sequence shown here is derived from an EMBL/GenBank/DDBJ whole genome shotgun (WGS) entry which is preliminary data.</text>
</comment>
<evidence type="ECO:0000313" key="2">
    <source>
        <dbReference type="Proteomes" id="UP000798488"/>
    </source>
</evidence>
<protein>
    <submittedName>
        <fullName evidence="1">Uncharacterized protein</fullName>
    </submittedName>
</protein>
<proteinExistence type="predicted"/>
<dbReference type="AlphaFoldDB" id="A0A9D2WPJ1"/>
<name>A0A9D2WPJ1_9FIRM</name>
<evidence type="ECO:0000313" key="1">
    <source>
        <dbReference type="EMBL" id="KAF1084556.1"/>
    </source>
</evidence>
<accession>A0A9D2WPJ1</accession>
<gene>
    <name evidence="1" type="ORF">SPSYN_02334</name>
</gene>
<reference evidence="1" key="1">
    <citation type="submission" date="2016-02" db="EMBL/GenBank/DDBJ databases">
        <title>Draft Genome Sequence of Sporotomaculum syntrophicum Strain FB, a Syntrophic Benzoate Degrader.</title>
        <authorList>
            <person name="Nobu M.K."/>
            <person name="Narihiro T."/>
            <person name="Qiu Y.-L."/>
            <person name="Ohashi A."/>
            <person name="Liu W.-T."/>
            <person name="Yuji S."/>
        </authorList>
    </citation>
    <scope>NUCLEOTIDE SEQUENCE</scope>
    <source>
        <strain evidence="1">FB</strain>
    </source>
</reference>
<organism evidence="1 2">
    <name type="scientific">Sporotomaculum syntrophicum</name>
    <dbReference type="NCBI Taxonomy" id="182264"/>
    <lineage>
        <taxon>Bacteria</taxon>
        <taxon>Bacillati</taxon>
        <taxon>Bacillota</taxon>
        <taxon>Clostridia</taxon>
        <taxon>Eubacteriales</taxon>
        <taxon>Desulfallaceae</taxon>
        <taxon>Sporotomaculum</taxon>
    </lineage>
</organism>
<dbReference type="Proteomes" id="UP000798488">
    <property type="component" value="Unassembled WGS sequence"/>
</dbReference>
<dbReference type="EMBL" id="LSRS01000005">
    <property type="protein sequence ID" value="KAF1084556.1"/>
    <property type="molecule type" value="Genomic_DNA"/>
</dbReference>
<sequence>MVSNIQIDDLLILELDAAIELCRSAGWQVKVEVTLPPRGELTGQYRVIRVRELSVGNVILTVAKEVSGKEV</sequence>